<evidence type="ECO:0000259" key="1">
    <source>
        <dbReference type="Pfam" id="PF02441"/>
    </source>
</evidence>
<name>A0A7G9WLA2_9FIRM</name>
<dbReference type="InterPro" id="IPR036551">
    <property type="entry name" value="Flavin_trans-like"/>
</dbReference>
<dbReference type="EMBL" id="CP060696">
    <property type="protein sequence ID" value="QNO19464.1"/>
    <property type="molecule type" value="Genomic_DNA"/>
</dbReference>
<dbReference type="InterPro" id="IPR014214">
    <property type="entry name" value="Dipicolinic_acid_synth_B"/>
</dbReference>
<dbReference type="GO" id="GO:0003824">
    <property type="term" value="F:catalytic activity"/>
    <property type="evidence" value="ECO:0007669"/>
    <property type="project" value="InterPro"/>
</dbReference>
<sequence>MCGSFCTFDKAIQQMRILRDAGYEIVPVMSETACSTDTRFGRASDFLWEIEDITGRPAIQTITGAEPIGPKKMVDLMVVAPCTGNTLAKLANGITDTCVTMAVKSNLRVQRPVLLHIATNDALAASAQNIGHLLNVKHIYFTPFRQDDSEKKPSSVVADFSLLPKAVEAALDGRQLQPILLAPLLKDKT</sequence>
<reference evidence="2 3" key="1">
    <citation type="submission" date="2020-08" db="EMBL/GenBank/DDBJ databases">
        <authorList>
            <person name="Ren C."/>
            <person name="Gu Y."/>
            <person name="Xu Y."/>
        </authorList>
    </citation>
    <scope>NUCLEOTIDE SEQUENCE [LARGE SCALE GENOMIC DNA]</scope>
    <source>
        <strain evidence="2 3">LBM18003</strain>
    </source>
</reference>
<dbReference type="PIRSF" id="PIRSF001390">
    <property type="entry name" value="Dipicolinate_synth_subunit_B"/>
    <property type="match status" value="1"/>
</dbReference>
<keyword evidence="3" id="KW-1185">Reference proteome</keyword>
<dbReference type="InterPro" id="IPR003382">
    <property type="entry name" value="Flavoprotein"/>
</dbReference>
<evidence type="ECO:0000313" key="2">
    <source>
        <dbReference type="EMBL" id="QNO19464.1"/>
    </source>
</evidence>
<gene>
    <name evidence="2" type="ORF">H6X83_08020</name>
</gene>
<organism evidence="2 3">
    <name type="scientific">Caproicibacterium amylolyticum</name>
    <dbReference type="NCBI Taxonomy" id="2766537"/>
    <lineage>
        <taxon>Bacteria</taxon>
        <taxon>Bacillati</taxon>
        <taxon>Bacillota</taxon>
        <taxon>Clostridia</taxon>
        <taxon>Eubacteriales</taxon>
        <taxon>Oscillospiraceae</taxon>
        <taxon>Caproicibacterium</taxon>
    </lineage>
</organism>
<dbReference type="Gene3D" id="3.40.50.1950">
    <property type="entry name" value="Flavin prenyltransferase-like"/>
    <property type="match status" value="1"/>
</dbReference>
<feature type="domain" description="Flavoprotein" evidence="1">
    <location>
        <begin position="1"/>
        <end position="155"/>
    </location>
</feature>
<dbReference type="NCBIfam" id="TIGR02852">
    <property type="entry name" value="spore_dpaB"/>
    <property type="match status" value="1"/>
</dbReference>
<dbReference type="NCBIfam" id="NF006161">
    <property type="entry name" value="PRK08305.1"/>
    <property type="match status" value="1"/>
</dbReference>
<dbReference type="KEGG" id="caml:H6X83_08020"/>
<dbReference type="Proteomes" id="UP000516046">
    <property type="component" value="Chromosome"/>
</dbReference>
<protein>
    <submittedName>
        <fullName evidence="2">Dipicolinate synthase subunit B</fullName>
    </submittedName>
</protein>
<accession>A0A7G9WLA2</accession>
<dbReference type="Pfam" id="PF02441">
    <property type="entry name" value="Flavoprotein"/>
    <property type="match status" value="1"/>
</dbReference>
<evidence type="ECO:0000313" key="3">
    <source>
        <dbReference type="Proteomes" id="UP000516046"/>
    </source>
</evidence>
<dbReference type="AlphaFoldDB" id="A0A7G9WLA2"/>
<proteinExistence type="predicted"/>
<dbReference type="SUPFAM" id="SSF52507">
    <property type="entry name" value="Homo-oligomeric flavin-containing Cys decarboxylases, HFCD"/>
    <property type="match status" value="1"/>
</dbReference>